<feature type="compositionally biased region" description="Polar residues" evidence="1">
    <location>
        <begin position="107"/>
        <end position="122"/>
    </location>
</feature>
<accession>A0A2H1GUN5</accession>
<evidence type="ECO:0000313" key="3">
    <source>
        <dbReference type="Proteomes" id="UP000245764"/>
    </source>
</evidence>
<gene>
    <name evidence="2" type="ORF">ZT1E4_G8839</name>
</gene>
<feature type="region of interest" description="Disordered" evidence="1">
    <location>
        <begin position="106"/>
        <end position="136"/>
    </location>
</feature>
<dbReference type="AlphaFoldDB" id="A0A2H1GUN5"/>
<sequence length="165" mass="17966">MYNVDSLPPSYYEERLLADQAARLAKQQTQQKQHLADHTARLSAHLPHCTAQKSSMPCPQRLTFALSQQRPSMSRVPSSSGGGGGGVLGGIFQGFVKVRKEEGRWSGASTSGTCTPTAKETSPVTTPGVGGGMREDGRMTREEFDAWHRGRKRDCEVGAMPAFYH</sequence>
<name>A0A2H1GUN5_ZYMTR</name>
<dbReference type="EMBL" id="LT854260">
    <property type="protein sequence ID" value="SMR57242.1"/>
    <property type="molecule type" value="Genomic_DNA"/>
</dbReference>
<organism evidence="2 3">
    <name type="scientific">Zymoseptoria tritici ST99CH_1E4</name>
    <dbReference type="NCBI Taxonomy" id="1276532"/>
    <lineage>
        <taxon>Eukaryota</taxon>
        <taxon>Fungi</taxon>
        <taxon>Dikarya</taxon>
        <taxon>Ascomycota</taxon>
        <taxon>Pezizomycotina</taxon>
        <taxon>Dothideomycetes</taxon>
        <taxon>Dothideomycetidae</taxon>
        <taxon>Mycosphaerellales</taxon>
        <taxon>Mycosphaerellaceae</taxon>
        <taxon>Zymoseptoria</taxon>
    </lineage>
</organism>
<protein>
    <submittedName>
        <fullName evidence="2">Uncharacterized protein</fullName>
    </submittedName>
</protein>
<evidence type="ECO:0000313" key="2">
    <source>
        <dbReference type="EMBL" id="SMR57242.1"/>
    </source>
</evidence>
<proteinExistence type="predicted"/>
<reference evidence="3" key="1">
    <citation type="submission" date="2017-05" db="EMBL/GenBank/DDBJ databases">
        <authorList>
            <person name="Song R."/>
            <person name="Chenine A.L."/>
            <person name="Ruprecht R.M."/>
        </authorList>
    </citation>
    <scope>NUCLEOTIDE SEQUENCE [LARGE SCALE GENOMIC DNA]</scope>
</reference>
<evidence type="ECO:0000256" key="1">
    <source>
        <dbReference type="SAM" id="MobiDB-lite"/>
    </source>
</evidence>
<dbReference type="Proteomes" id="UP000245764">
    <property type="component" value="Chromosome 8"/>
</dbReference>